<feature type="signal peptide" evidence="2">
    <location>
        <begin position="1"/>
        <end position="24"/>
    </location>
</feature>
<evidence type="ECO:0000313" key="3">
    <source>
        <dbReference type="EMBL" id="MBU2667973.1"/>
    </source>
</evidence>
<dbReference type="PROSITE" id="PS51257">
    <property type="entry name" value="PROKAR_LIPOPROTEIN"/>
    <property type="match status" value="1"/>
</dbReference>
<feature type="compositionally biased region" description="Low complexity" evidence="1">
    <location>
        <begin position="30"/>
        <end position="48"/>
    </location>
</feature>
<dbReference type="RefSeq" id="WP_215792227.1">
    <property type="nucleotide sequence ID" value="NZ_JAHKKG010000010.1"/>
</dbReference>
<proteinExistence type="predicted"/>
<evidence type="ECO:0000256" key="1">
    <source>
        <dbReference type="SAM" id="MobiDB-lite"/>
    </source>
</evidence>
<evidence type="ECO:0000313" key="4">
    <source>
        <dbReference type="Proteomes" id="UP001519654"/>
    </source>
</evidence>
<dbReference type="EMBL" id="JAHKKG010000010">
    <property type="protein sequence ID" value="MBU2667973.1"/>
    <property type="molecule type" value="Genomic_DNA"/>
</dbReference>
<protein>
    <recommendedName>
        <fullName evidence="5">Lipoprotein</fullName>
    </recommendedName>
</protein>
<evidence type="ECO:0008006" key="5">
    <source>
        <dbReference type="Google" id="ProtNLM"/>
    </source>
</evidence>
<organism evidence="3 4">
    <name type="scientific">Paractinoplanes bogorensis</name>
    <dbReference type="NCBI Taxonomy" id="1610840"/>
    <lineage>
        <taxon>Bacteria</taxon>
        <taxon>Bacillati</taxon>
        <taxon>Actinomycetota</taxon>
        <taxon>Actinomycetes</taxon>
        <taxon>Micromonosporales</taxon>
        <taxon>Micromonosporaceae</taxon>
        <taxon>Paractinoplanes</taxon>
    </lineage>
</organism>
<feature type="chain" id="PRO_5046151301" description="Lipoprotein" evidence="2">
    <location>
        <begin position="25"/>
        <end position="212"/>
    </location>
</feature>
<dbReference type="Proteomes" id="UP001519654">
    <property type="component" value="Unassembled WGS sequence"/>
</dbReference>
<feature type="region of interest" description="Disordered" evidence="1">
    <location>
        <begin position="20"/>
        <end position="64"/>
    </location>
</feature>
<comment type="caution">
    <text evidence="3">The sequence shown here is derived from an EMBL/GenBank/DDBJ whole genome shotgun (WGS) entry which is preliminary data.</text>
</comment>
<name>A0ABS5YX64_9ACTN</name>
<gene>
    <name evidence="3" type="ORF">KOI35_31125</name>
</gene>
<sequence>MRRRMILPAAVLLLAGCGSTGVTPSPPPATTTTSATASASAGESAAPAQQKAVPAESNPPGDIPDNVAFVAYTNTTGRYRFTHPEGWAERTQSGTVTFTDKLNGVQAMTGPATTAPTVSDTEKTAVPALQRTQAAFELRSVKPATVPGGSGVKIVYRRNSAPDQVTGRQYRDEVERYELVSGGREVIVELYGPVGADNVDAYRTMITSLRLL</sequence>
<evidence type="ECO:0000256" key="2">
    <source>
        <dbReference type="SAM" id="SignalP"/>
    </source>
</evidence>
<keyword evidence="4" id="KW-1185">Reference proteome</keyword>
<keyword evidence="2" id="KW-0732">Signal</keyword>
<accession>A0ABS5YX64</accession>
<reference evidence="3 4" key="1">
    <citation type="submission" date="2021-06" db="EMBL/GenBank/DDBJ databases">
        <title>Actinoplanes lichenicola sp. nov., and Actinoplanes ovalisporus sp. nov., isolated from lichen in Thailand.</title>
        <authorList>
            <person name="Saeng-In P."/>
            <person name="Kanchanasin P."/>
            <person name="Yuki M."/>
            <person name="Kudo T."/>
            <person name="Ohkuma M."/>
            <person name="Phongsopitanun W."/>
            <person name="Tanasupawat S."/>
        </authorList>
    </citation>
    <scope>NUCLEOTIDE SEQUENCE [LARGE SCALE GENOMIC DNA]</scope>
    <source>
        <strain evidence="3 4">NBRC 110975</strain>
    </source>
</reference>